<comment type="caution">
    <text evidence="14">The sequence shown here is derived from an EMBL/GenBank/DDBJ whole genome shotgun (WGS) entry which is preliminary data.</text>
</comment>
<feature type="transmembrane region" description="Helical" evidence="11">
    <location>
        <begin position="1435"/>
        <end position="1460"/>
    </location>
</feature>
<dbReference type="GO" id="GO:0005886">
    <property type="term" value="C:plasma membrane"/>
    <property type="evidence" value="ECO:0007669"/>
    <property type="project" value="UniProtKB-SubCell"/>
</dbReference>
<feature type="transmembrane region" description="Helical" evidence="11">
    <location>
        <begin position="655"/>
        <end position="674"/>
    </location>
</feature>
<comment type="subcellular location">
    <subcellularLocation>
        <location evidence="1">Cell membrane</location>
        <topology evidence="1">Multi-pass membrane protein</topology>
    </subcellularLocation>
</comment>
<keyword evidence="5 11" id="KW-0812">Transmembrane</keyword>
<evidence type="ECO:0000256" key="1">
    <source>
        <dbReference type="ARBA" id="ARBA00004651"/>
    </source>
</evidence>
<evidence type="ECO:0000256" key="11">
    <source>
        <dbReference type="SAM" id="Phobius"/>
    </source>
</evidence>
<keyword evidence="15" id="KW-1185">Reference proteome</keyword>
<evidence type="ECO:0000256" key="9">
    <source>
        <dbReference type="ARBA" id="ARBA00023157"/>
    </source>
</evidence>
<keyword evidence="9" id="KW-1015">Disulfide bond</keyword>
<evidence type="ECO:0000256" key="8">
    <source>
        <dbReference type="ARBA" id="ARBA00023136"/>
    </source>
</evidence>
<feature type="transmembrane region" description="Helical" evidence="11">
    <location>
        <begin position="569"/>
        <end position="585"/>
    </location>
</feature>
<feature type="signal peptide" evidence="12">
    <location>
        <begin position="1"/>
        <end position="21"/>
    </location>
</feature>
<keyword evidence="7 11" id="KW-1133">Transmembrane helix</keyword>
<protein>
    <recommendedName>
        <fullName evidence="13">Carboxylesterase type B domain-containing protein</fullName>
    </recommendedName>
</protein>
<evidence type="ECO:0000256" key="12">
    <source>
        <dbReference type="SAM" id="SignalP"/>
    </source>
</evidence>
<proteinExistence type="inferred from homology"/>
<feature type="transmembrane region" description="Helical" evidence="11">
    <location>
        <begin position="1586"/>
        <end position="1611"/>
    </location>
</feature>
<feature type="transmembrane region" description="Helical" evidence="11">
    <location>
        <begin position="1480"/>
        <end position="1500"/>
    </location>
</feature>
<feature type="domain" description="Carboxylesterase type B" evidence="13">
    <location>
        <begin position="66"/>
        <end position="489"/>
    </location>
</feature>
<dbReference type="InterPro" id="IPR019819">
    <property type="entry name" value="Carboxylesterase_B_CS"/>
</dbReference>
<keyword evidence="3" id="KW-1003">Cell membrane</keyword>
<keyword evidence="8 11" id="KW-0472">Membrane</keyword>
<feature type="transmembrane region" description="Helical" evidence="11">
    <location>
        <begin position="1329"/>
        <end position="1349"/>
    </location>
</feature>
<feature type="domain" description="Carboxylesterase type B" evidence="13">
    <location>
        <begin position="825"/>
        <end position="1316"/>
    </location>
</feature>
<dbReference type="GO" id="GO:0052689">
    <property type="term" value="F:carboxylic ester hydrolase activity"/>
    <property type="evidence" value="ECO:0007669"/>
    <property type="project" value="UniProtKB-KW"/>
</dbReference>
<dbReference type="EMBL" id="JABDTM020028495">
    <property type="protein sequence ID" value="KAH0808834.1"/>
    <property type="molecule type" value="Genomic_DNA"/>
</dbReference>
<feature type="transmembrane region" description="Helical" evidence="11">
    <location>
        <begin position="500"/>
        <end position="517"/>
    </location>
</feature>
<dbReference type="GO" id="GO:0050909">
    <property type="term" value="P:sensory perception of taste"/>
    <property type="evidence" value="ECO:0007669"/>
    <property type="project" value="InterPro"/>
</dbReference>
<feature type="transmembrane region" description="Helical" evidence="11">
    <location>
        <begin position="618"/>
        <end position="635"/>
    </location>
</feature>
<dbReference type="InterPro" id="IPR013604">
    <property type="entry name" value="7TM_chemorcpt"/>
</dbReference>
<evidence type="ECO:0000313" key="15">
    <source>
        <dbReference type="Proteomes" id="UP000719412"/>
    </source>
</evidence>
<dbReference type="PROSITE" id="PS00941">
    <property type="entry name" value="CARBOXYLESTERASE_B_2"/>
    <property type="match status" value="1"/>
</dbReference>
<keyword evidence="6" id="KW-0378">Hydrolase</keyword>
<feature type="transmembrane region" description="Helical" evidence="11">
    <location>
        <begin position="1548"/>
        <end position="1566"/>
    </location>
</feature>
<accession>A0A8J6H667</accession>
<reference evidence="14" key="1">
    <citation type="journal article" date="2020" name="J Insects Food Feed">
        <title>The yellow mealworm (Tenebrio molitor) genome: a resource for the emerging insects as food and feed industry.</title>
        <authorList>
            <person name="Eriksson T."/>
            <person name="Andere A."/>
            <person name="Kelstrup H."/>
            <person name="Emery V."/>
            <person name="Picard C."/>
        </authorList>
    </citation>
    <scope>NUCLEOTIDE SEQUENCE</scope>
    <source>
        <strain evidence="14">Stoneville</strain>
        <tissue evidence="14">Whole head</tissue>
    </source>
</reference>
<dbReference type="Gene3D" id="3.40.50.1820">
    <property type="entry name" value="alpha/beta hydrolase"/>
    <property type="match status" value="2"/>
</dbReference>
<reference evidence="14" key="2">
    <citation type="submission" date="2021-08" db="EMBL/GenBank/DDBJ databases">
        <authorList>
            <person name="Eriksson T."/>
        </authorList>
    </citation>
    <scope>NUCLEOTIDE SEQUENCE</scope>
    <source>
        <strain evidence="14">Stoneville</strain>
        <tissue evidence="14">Whole head</tissue>
    </source>
</reference>
<feature type="transmembrane region" description="Helical" evidence="11">
    <location>
        <begin position="721"/>
        <end position="739"/>
    </location>
</feature>
<dbReference type="Pfam" id="PF00135">
    <property type="entry name" value="COesterase"/>
    <property type="match status" value="2"/>
</dbReference>
<dbReference type="InterPro" id="IPR029058">
    <property type="entry name" value="AB_hydrolase_fold"/>
</dbReference>
<dbReference type="PANTHER" id="PTHR43142:SF1">
    <property type="entry name" value="CARBOXYLIC ESTER HYDROLASE"/>
    <property type="match status" value="1"/>
</dbReference>
<gene>
    <name evidence="14" type="ORF">GEV33_013955</name>
</gene>
<dbReference type="Pfam" id="PF08395">
    <property type="entry name" value="7tm_7"/>
    <property type="match status" value="1"/>
</dbReference>
<keyword evidence="4" id="KW-0719">Serine esterase</keyword>
<dbReference type="PANTHER" id="PTHR43142">
    <property type="entry name" value="CARBOXYLIC ESTER HYDROLASE"/>
    <property type="match status" value="1"/>
</dbReference>
<dbReference type="InterPro" id="IPR002018">
    <property type="entry name" value="CarbesteraseB"/>
</dbReference>
<keyword evidence="10" id="KW-0325">Glycoprotein</keyword>
<evidence type="ECO:0000256" key="10">
    <source>
        <dbReference type="ARBA" id="ARBA00023180"/>
    </source>
</evidence>
<feature type="transmembrane region" description="Helical" evidence="11">
    <location>
        <begin position="759"/>
        <end position="784"/>
    </location>
</feature>
<feature type="transmembrane region" description="Helical" evidence="11">
    <location>
        <begin position="1743"/>
        <end position="1764"/>
    </location>
</feature>
<dbReference type="Proteomes" id="UP000719412">
    <property type="component" value="Unassembled WGS sequence"/>
</dbReference>
<evidence type="ECO:0000256" key="5">
    <source>
        <dbReference type="ARBA" id="ARBA00022692"/>
    </source>
</evidence>
<feature type="transmembrane region" description="Helical" evidence="11">
    <location>
        <begin position="1706"/>
        <end position="1723"/>
    </location>
</feature>
<feature type="transmembrane region" description="Helical" evidence="11">
    <location>
        <begin position="1393"/>
        <end position="1414"/>
    </location>
</feature>
<evidence type="ECO:0000256" key="6">
    <source>
        <dbReference type="ARBA" id="ARBA00022801"/>
    </source>
</evidence>
<feature type="transmembrane region" description="Helical" evidence="11">
    <location>
        <begin position="1847"/>
        <end position="1872"/>
    </location>
</feature>
<feature type="transmembrane region" description="Helical" evidence="11">
    <location>
        <begin position="1925"/>
        <end position="1943"/>
    </location>
</feature>
<evidence type="ECO:0000256" key="3">
    <source>
        <dbReference type="ARBA" id="ARBA00022475"/>
    </source>
</evidence>
<evidence type="ECO:0000256" key="7">
    <source>
        <dbReference type="ARBA" id="ARBA00022989"/>
    </source>
</evidence>
<dbReference type="PROSITE" id="PS00122">
    <property type="entry name" value="CARBOXYLESTERASE_B_1"/>
    <property type="match status" value="2"/>
</dbReference>
<evidence type="ECO:0000313" key="14">
    <source>
        <dbReference type="EMBL" id="KAH0808834.1"/>
    </source>
</evidence>
<feature type="transmembrane region" description="Helical" evidence="11">
    <location>
        <begin position="529"/>
        <end position="549"/>
    </location>
</feature>
<keyword evidence="12" id="KW-0732">Signal</keyword>
<organism evidence="14 15">
    <name type="scientific">Tenebrio molitor</name>
    <name type="common">Yellow mealworm beetle</name>
    <dbReference type="NCBI Taxonomy" id="7067"/>
    <lineage>
        <taxon>Eukaryota</taxon>
        <taxon>Metazoa</taxon>
        <taxon>Ecdysozoa</taxon>
        <taxon>Arthropoda</taxon>
        <taxon>Hexapoda</taxon>
        <taxon>Insecta</taxon>
        <taxon>Pterygota</taxon>
        <taxon>Neoptera</taxon>
        <taxon>Endopterygota</taxon>
        <taxon>Coleoptera</taxon>
        <taxon>Polyphaga</taxon>
        <taxon>Cucujiformia</taxon>
        <taxon>Tenebrionidae</taxon>
        <taxon>Tenebrio</taxon>
    </lineage>
</organism>
<feature type="chain" id="PRO_5035189227" description="Carboxylesterase type B domain-containing protein" evidence="12">
    <location>
        <begin position="22"/>
        <end position="2021"/>
    </location>
</feature>
<name>A0A8J6H667_TENMO</name>
<comment type="similarity">
    <text evidence="2">Belongs to the type-B carboxylesterase/lipase family.</text>
</comment>
<dbReference type="SUPFAM" id="SSF53474">
    <property type="entry name" value="alpha/beta-Hydrolases"/>
    <property type="match status" value="2"/>
</dbReference>
<evidence type="ECO:0000259" key="13">
    <source>
        <dbReference type="Pfam" id="PF00135"/>
    </source>
</evidence>
<evidence type="ECO:0000256" key="2">
    <source>
        <dbReference type="ARBA" id="ARBA00005964"/>
    </source>
</evidence>
<evidence type="ECO:0000256" key="4">
    <source>
        <dbReference type="ARBA" id="ARBA00022487"/>
    </source>
</evidence>
<sequence length="2021" mass="232528">MSIFGISLVISILIIFSLVDVEEKQSTGGTLVRLPNGLIKGRISLTTTKRPYWAFQKYPTKLWNWSLPVMFYIYGGGFIEGNSLDHIYGPEFLLDRDVVIVVANYRVGPFGFLSTQDMVVPGNNGLKDQLLALQWTHDNIHLFGGDPTKITLFGQSAGSASVTYHLLHTESEGLFRGAICESGSFLCPWAYQRRAREYAFKTASLINEEFKTNNDSQALLEFLQSVPAEELDTASYQLSLTEDHQNRQLFQGFYYAPVIEPEHDGAFLTKKMYGQLKSGDFIKVPTLMGFNSEENVYFAYLTEWLTLAMATYDSNLDWLVPDDMNVYDVEKRREIGAAIRSIYTGGATLVEHAIPDNSFTRSIRKQAELQSKFCDVYFYQFSYDGKLGNFSFTVDGAENITHGEENKYIWRMYDDYYDNSDLAIFPMADRITQYRVQKIWTDFAKYLNPTPRSSDLLQGIEWPKVTEEFQYVDILENLEIKRDPKNETYPGWTAIYDNMAHRWLTILFTVGKFLTITPSYNSKVSRSQTICTFVLVTLEILLMIFSVVTRQVRYPQIYSKVVVSVLNDLYLLIFSCCISLTVVLWKKAQWQKLITNLKIIASNANNTKKIVQHVKISLARLVTDLTILIVEYGFWSTIFDWSNFIKISNAHYVDYYLVFSFNTFLSLILIVVLTQYRYLNQVLQEQIGSEIIYLDKLASLLREIERNLLFLKETVDLINDIFGWPLALLISYTTLYIVNNFDYIFQDYLIPDNKIAFKILADTTLVLLTFLGTSAVIIICDLILKEAETMLSKCYVLRGHNKMLSAKEKEELMQFSDGRRSLTITKRAYWAFQKIPFASPPVGSLRFHPPVPPKNWNGVLETIKNDVVCYQVPSDSPLESEDCLYLNVYTPTGVVAAYERMELVTSYHIYGPEYLLDQEVVIVVPNYRVGPFGFLSTQDMVVPENNGLKDQLLALEWTHENIHLFGGDPKKITIFGQSAGSASITYHLLHTESEGLFRGAICESGSFLCPWAYQRRAREYAFKTASLINEEFKTNNDSQALLEFLQSVPAEELDEASYQLSLTENHQNRQLLQGFFYAPVIEPEHDGAFLTKKMYGQLKSGDFIKVPTLMGFNSEENLIYASLPEWLEQAMVTYDANLDWLVPDDMDVYDVEKRKEIGAAIRSIYTGGAPLAELAVPSVRVSSDNLFTRSIRKQAELQSKFSDVYFYQFSYDGKLGNFSFTADGVENITHGEEIKYIWRMYDKYYDNSDLGKFPMADRTTQYRIQKIWADFAKYLNPTPRKSDLLQGIQWPKVTDEFQYVDILENLEIKRDPKNQTYLGFVRAYNAHYVGYYLIFSFNIFLNLILSIVLTQYRFLNNILQTQIDSEILCLNQLATLLRQIEGNLFFLKDTVDLINDICSWPFTVVISFTTLYTLNNFHYIFQNTISHPHGLAVRIVADVVMILLTFFETCVVIITCDLILKEAETMLSKSYVRVYNAHYVGYYLIFSFNIFLNLILIIVLTQYRFLNNILQTQIDSEILCLNQLAILLRQIESNLFFLKDTVELINDICSWPFTVVISFTTFYTLNNFHFIFQNVLWQHDGLALEIVADVIMSLLTFFGTCVVIITCDLILKEAETMLSKSYVLRRPTKMLTPKDKEVLTHFSDIILQNFPRFSAARFFNIDSCYTPVTVILWKKDEWKKLMELLGVIVSTAKNISKINRVVKISFARIVAGLGILTCEYIFWSKVNGFYYYIRRFNVHYVEYYLVYTFNVFLNLILSILLSHYEYLNNILREQINSKLVCVNKLLNSLRDIESDLFLLKDTTEIINDVFGWSLALSISYTTLYILNNFDFIFVATSNPDDIIAQRVIADSVLVLLIFSSTVGVIITCDLILKEAESMLLKSYMLTRKTENLSIKDEKELKRFSERILQNFPKFSAARFLNIDRSTILSILWTVVTFFIYAFHKAPSTVAKRQARHFTFGRGFSTPSRCGMSYMTDEANAGSVPTFHLPSAPILTVLIPNLPVNVAEKTLESLNSPSPFTG</sequence>
<dbReference type="InterPro" id="IPR019826">
    <property type="entry name" value="Carboxylesterase_B_AS"/>
</dbReference>